<proteinExistence type="predicted"/>
<dbReference type="EMBL" id="LAZR01035890">
    <property type="protein sequence ID" value="KKL26281.1"/>
    <property type="molecule type" value="Genomic_DNA"/>
</dbReference>
<reference evidence="1" key="1">
    <citation type="journal article" date="2015" name="Nature">
        <title>Complex archaea that bridge the gap between prokaryotes and eukaryotes.</title>
        <authorList>
            <person name="Spang A."/>
            <person name="Saw J.H."/>
            <person name="Jorgensen S.L."/>
            <person name="Zaremba-Niedzwiedzka K."/>
            <person name="Martijn J."/>
            <person name="Lind A.E."/>
            <person name="van Eijk R."/>
            <person name="Schleper C."/>
            <person name="Guy L."/>
            <person name="Ettema T.J."/>
        </authorList>
    </citation>
    <scope>NUCLEOTIDE SEQUENCE</scope>
</reference>
<name>A0A0F9E8X2_9ZZZZ</name>
<dbReference type="AlphaFoldDB" id="A0A0F9E8X2"/>
<gene>
    <name evidence="1" type="ORF">LCGC14_2396850</name>
</gene>
<evidence type="ECO:0000313" key="1">
    <source>
        <dbReference type="EMBL" id="KKL26281.1"/>
    </source>
</evidence>
<accession>A0A0F9E8X2</accession>
<feature type="non-terminal residue" evidence="1">
    <location>
        <position position="46"/>
    </location>
</feature>
<sequence length="46" mass="5033">MNDSDSQDLQQAPTFEEECKGIRITIKDVAAGVKHFIGVAKNTTPQ</sequence>
<protein>
    <submittedName>
        <fullName evidence="1">Uncharacterized protein</fullName>
    </submittedName>
</protein>
<organism evidence="1">
    <name type="scientific">marine sediment metagenome</name>
    <dbReference type="NCBI Taxonomy" id="412755"/>
    <lineage>
        <taxon>unclassified sequences</taxon>
        <taxon>metagenomes</taxon>
        <taxon>ecological metagenomes</taxon>
    </lineage>
</organism>
<comment type="caution">
    <text evidence="1">The sequence shown here is derived from an EMBL/GenBank/DDBJ whole genome shotgun (WGS) entry which is preliminary data.</text>
</comment>